<dbReference type="VEuPathDB" id="FungiDB:RhiirFUN_000423"/>
<evidence type="ECO:0000313" key="3">
    <source>
        <dbReference type="EMBL" id="CAB5379728.1"/>
    </source>
</evidence>
<dbReference type="Pfam" id="PF04218">
    <property type="entry name" value="CENP-B_N"/>
    <property type="match status" value="1"/>
</dbReference>
<dbReference type="InterPro" id="IPR050863">
    <property type="entry name" value="CenT-Element_Derived"/>
</dbReference>
<feature type="domain" description="HTH psq-type" evidence="2">
    <location>
        <begin position="4"/>
        <end position="49"/>
    </location>
</feature>
<dbReference type="InterPro" id="IPR007889">
    <property type="entry name" value="HTH_Psq"/>
</dbReference>
<evidence type="ECO:0000259" key="1">
    <source>
        <dbReference type="Pfam" id="PF03184"/>
    </source>
</evidence>
<evidence type="ECO:0000259" key="2">
    <source>
        <dbReference type="Pfam" id="PF04218"/>
    </source>
</evidence>
<dbReference type="Proteomes" id="UP000684084">
    <property type="component" value="Unassembled WGS sequence"/>
</dbReference>
<dbReference type="AlphaFoldDB" id="A0A916EDH9"/>
<dbReference type="PANTHER" id="PTHR19303:SF73">
    <property type="entry name" value="PROTEIN PDC2"/>
    <property type="match status" value="1"/>
</dbReference>
<dbReference type="GO" id="GO:0003677">
    <property type="term" value="F:DNA binding"/>
    <property type="evidence" value="ECO:0007669"/>
    <property type="project" value="InterPro"/>
</dbReference>
<organism evidence="3 4">
    <name type="scientific">Rhizophagus irregularis</name>
    <dbReference type="NCBI Taxonomy" id="588596"/>
    <lineage>
        <taxon>Eukaryota</taxon>
        <taxon>Fungi</taxon>
        <taxon>Fungi incertae sedis</taxon>
        <taxon>Mucoromycota</taxon>
        <taxon>Glomeromycotina</taxon>
        <taxon>Glomeromycetes</taxon>
        <taxon>Glomerales</taxon>
        <taxon>Glomeraceae</taxon>
        <taxon>Rhizophagus</taxon>
    </lineage>
</organism>
<dbReference type="PANTHER" id="PTHR19303">
    <property type="entry name" value="TRANSPOSON"/>
    <property type="match status" value="1"/>
</dbReference>
<dbReference type="Pfam" id="PF03184">
    <property type="entry name" value="DDE_1"/>
    <property type="match status" value="1"/>
</dbReference>
<sequence length="371" mass="43032">MLTKRKRVSLSAKQKREICEMKEKDPTLQNVELAQKYNVGKSTITNILRESDCWLTITESKENTKKFRRPKWPQLEGALGLWVDNALNTKQDIDGNILKQGEAESAPSAESIERNRFALQQLLAPYNPEDIWNGDETGLFWKMEPSRVLARNSLSGHKKEKSRVTIFCATNATSSEKMTLTFIHKYKTSRVMKNINYKNLPVYYFWNKKAWMQKKTGILPPSINKTGEFPDNDSAFSDDSFDMDIDELEALISQLPNNDLNAYEYLHVEDEMPKGGLTDFEIVDTIRNADKEEEDMMDETEFTPISEKVSPTDAEKAINKTIKFLYEQRPEFGDVNEELKVLRKLHKKVKLLVVNNLKQLDLYYFQYNNNV</sequence>
<dbReference type="EMBL" id="CAGKOT010000041">
    <property type="protein sequence ID" value="CAB5379728.1"/>
    <property type="molecule type" value="Genomic_DNA"/>
</dbReference>
<comment type="caution">
    <text evidence="3">The sequence shown here is derived from an EMBL/GenBank/DDBJ whole genome shotgun (WGS) entry which is preliminary data.</text>
</comment>
<gene>
    <name evidence="3" type="ORF">CHRIB12_LOCUS16761</name>
</gene>
<evidence type="ECO:0000313" key="4">
    <source>
        <dbReference type="Proteomes" id="UP000684084"/>
    </source>
</evidence>
<protein>
    <recommendedName>
        <fullName evidence="5">CENP-b protein 1</fullName>
    </recommendedName>
</protein>
<reference evidence="3" key="1">
    <citation type="submission" date="2020-05" db="EMBL/GenBank/DDBJ databases">
        <authorList>
            <person name="Rincon C."/>
            <person name="Sanders R I."/>
            <person name="Robbins C."/>
            <person name="Chaturvedi A."/>
        </authorList>
    </citation>
    <scope>NUCLEOTIDE SEQUENCE</scope>
    <source>
        <strain evidence="3">CHB12</strain>
    </source>
</reference>
<dbReference type="OrthoDB" id="2618249at2759"/>
<dbReference type="GO" id="GO:0005634">
    <property type="term" value="C:nucleus"/>
    <property type="evidence" value="ECO:0007669"/>
    <property type="project" value="TreeGrafter"/>
</dbReference>
<dbReference type="InterPro" id="IPR004875">
    <property type="entry name" value="DDE_SF_endonuclease_dom"/>
</dbReference>
<proteinExistence type="predicted"/>
<feature type="domain" description="DDE-1" evidence="1">
    <location>
        <begin position="161"/>
        <end position="216"/>
    </location>
</feature>
<name>A0A916EDH9_9GLOM</name>
<accession>A0A916EDH9</accession>
<evidence type="ECO:0008006" key="5">
    <source>
        <dbReference type="Google" id="ProtNLM"/>
    </source>
</evidence>